<dbReference type="Gene3D" id="3.30.450.20">
    <property type="entry name" value="PAS domain"/>
    <property type="match status" value="2"/>
</dbReference>
<evidence type="ECO:0000313" key="6">
    <source>
        <dbReference type="Proteomes" id="UP001352263"/>
    </source>
</evidence>
<dbReference type="Pfam" id="PF08448">
    <property type="entry name" value="PAS_4"/>
    <property type="match status" value="1"/>
</dbReference>
<dbReference type="InterPro" id="IPR000700">
    <property type="entry name" value="PAS-assoc_C"/>
</dbReference>
<dbReference type="PROSITE" id="PS50883">
    <property type="entry name" value="EAL"/>
    <property type="match status" value="1"/>
</dbReference>
<dbReference type="NCBIfam" id="TIGR00254">
    <property type="entry name" value="GGDEF"/>
    <property type="match status" value="1"/>
</dbReference>
<dbReference type="PROSITE" id="PS50887">
    <property type="entry name" value="GGDEF"/>
    <property type="match status" value="1"/>
</dbReference>
<dbReference type="Gene3D" id="3.30.70.270">
    <property type="match status" value="1"/>
</dbReference>
<dbReference type="PROSITE" id="PS50113">
    <property type="entry name" value="PAC"/>
    <property type="match status" value="1"/>
</dbReference>
<feature type="domain" description="PAS" evidence="1">
    <location>
        <begin position="3"/>
        <end position="56"/>
    </location>
</feature>
<feature type="domain" description="EAL" evidence="3">
    <location>
        <begin position="375"/>
        <end position="625"/>
    </location>
</feature>
<evidence type="ECO:0000259" key="1">
    <source>
        <dbReference type="PROSITE" id="PS50112"/>
    </source>
</evidence>
<dbReference type="SMART" id="SM00091">
    <property type="entry name" value="PAS"/>
    <property type="match status" value="3"/>
</dbReference>
<protein>
    <submittedName>
        <fullName evidence="5">EAL domain-containing protein</fullName>
    </submittedName>
</protein>
<dbReference type="InterPro" id="IPR001633">
    <property type="entry name" value="EAL_dom"/>
</dbReference>
<name>A0ABU6J5H1_9BURK</name>
<feature type="domain" description="PAC" evidence="2">
    <location>
        <begin position="152"/>
        <end position="205"/>
    </location>
</feature>
<dbReference type="SMART" id="SM00267">
    <property type="entry name" value="GGDEF"/>
    <property type="match status" value="1"/>
</dbReference>
<organism evidence="5 6">
    <name type="scientific">Noviherbaspirillum album</name>
    <dbReference type="NCBI Taxonomy" id="3080276"/>
    <lineage>
        <taxon>Bacteria</taxon>
        <taxon>Pseudomonadati</taxon>
        <taxon>Pseudomonadota</taxon>
        <taxon>Betaproteobacteria</taxon>
        <taxon>Burkholderiales</taxon>
        <taxon>Oxalobacteraceae</taxon>
        <taxon>Noviherbaspirillum</taxon>
    </lineage>
</organism>
<evidence type="ECO:0000259" key="3">
    <source>
        <dbReference type="PROSITE" id="PS50883"/>
    </source>
</evidence>
<dbReference type="InterPro" id="IPR013656">
    <property type="entry name" value="PAS_4"/>
</dbReference>
<dbReference type="Proteomes" id="UP001352263">
    <property type="component" value="Unassembled WGS sequence"/>
</dbReference>
<dbReference type="NCBIfam" id="TIGR00229">
    <property type="entry name" value="sensory_box"/>
    <property type="match status" value="1"/>
</dbReference>
<keyword evidence="6" id="KW-1185">Reference proteome</keyword>
<dbReference type="CDD" id="cd01949">
    <property type="entry name" value="GGDEF"/>
    <property type="match status" value="1"/>
</dbReference>
<feature type="domain" description="GGDEF" evidence="4">
    <location>
        <begin position="233"/>
        <end position="366"/>
    </location>
</feature>
<reference evidence="5 6" key="1">
    <citation type="submission" date="2023-10" db="EMBL/GenBank/DDBJ databases">
        <title>Noviherbaspirillum sp. CPCC 100848 genome assembly.</title>
        <authorList>
            <person name="Li X.Y."/>
            <person name="Fang X.M."/>
        </authorList>
    </citation>
    <scope>NUCLEOTIDE SEQUENCE [LARGE SCALE GENOMIC DNA]</scope>
    <source>
        <strain evidence="5 6">CPCC 100848</strain>
    </source>
</reference>
<dbReference type="InterPro" id="IPR000160">
    <property type="entry name" value="GGDEF_dom"/>
</dbReference>
<dbReference type="InterPro" id="IPR000014">
    <property type="entry name" value="PAS"/>
</dbReference>
<dbReference type="SMART" id="SM00052">
    <property type="entry name" value="EAL"/>
    <property type="match status" value="1"/>
</dbReference>
<dbReference type="InterPro" id="IPR001610">
    <property type="entry name" value="PAC"/>
</dbReference>
<dbReference type="Pfam" id="PF08447">
    <property type="entry name" value="PAS_3"/>
    <property type="match status" value="1"/>
</dbReference>
<comment type="caution">
    <text evidence="5">The sequence shown here is derived from an EMBL/GenBank/DDBJ whole genome shotgun (WGS) entry which is preliminary data.</text>
</comment>
<dbReference type="InterPro" id="IPR029787">
    <property type="entry name" value="Nucleotide_cyclase"/>
</dbReference>
<dbReference type="SUPFAM" id="SSF141868">
    <property type="entry name" value="EAL domain-like"/>
    <property type="match status" value="1"/>
</dbReference>
<evidence type="ECO:0000259" key="4">
    <source>
        <dbReference type="PROSITE" id="PS50887"/>
    </source>
</evidence>
<dbReference type="InterPro" id="IPR035965">
    <property type="entry name" value="PAS-like_dom_sf"/>
</dbReference>
<dbReference type="RefSeq" id="WP_326505603.1">
    <property type="nucleotide sequence ID" value="NZ_JAWIIV010000004.1"/>
</dbReference>
<evidence type="ECO:0000313" key="5">
    <source>
        <dbReference type="EMBL" id="MEC4718884.1"/>
    </source>
</evidence>
<dbReference type="InterPro" id="IPR052155">
    <property type="entry name" value="Biofilm_reg_signaling"/>
</dbReference>
<dbReference type="CDD" id="cd00130">
    <property type="entry name" value="PAS"/>
    <property type="match status" value="2"/>
</dbReference>
<accession>A0ABU6J5H1</accession>
<sequence length="625" mass="70088">MTQSIDMPSAMHAAAEGLLLLSPDLRIVDANDAFLQARGLRRGDVVGRPLHELFPPPAADPEIIITPALASEPQAGEARLRLALEAAGDGVWEWDVASDHFTLSWRGRQMLGYDESEVGLRLQDWAAITHPKDRERVYEEMMACLKGHTRFLASEYRVRCKDGTWKWVMARGAVIARNDIGRATRMVGTTVDISSEQETLRRANFDALTGLPNRALFRDRLEYEVINSRRSGKLLALLFIDLDRFKEVNDLLGHDAGDDLLKQTAARIRSCVRETDTVARLGGDEFTVILTDLDSRSHVEEIAEKILAALGRPYLLGQEEIHVSGSIGITLHPGDAQEPERLVRNADQAMYVAKNAGRNQFSFFTRSMQEKAWQRLKLIGELRNALPQHQLSLYFQPVVELRTGRVAKAEALLRWIHPSRGMVCPNQFICLAEETGLINEIGNWVFMEAAVWAKRWSKLRNGVFQVSVNKSPVQFLANAKSLDWGAYLSSLDLGWNSMSVEITEGLLLNASDATAEKLFSLRDAGVQVAIDDFGTGYSSMAYLKKFDVDYLKVDQSFIRDTTREGTSRTIAETIIVMAHKLGLQVIAEGVETEEQRQWLLEAGCDYAQGFLFSQPLPPEQFERLL</sequence>
<dbReference type="SUPFAM" id="SSF55073">
    <property type="entry name" value="Nucleotide cyclase"/>
    <property type="match status" value="1"/>
</dbReference>
<dbReference type="PANTHER" id="PTHR44757">
    <property type="entry name" value="DIGUANYLATE CYCLASE DGCP"/>
    <property type="match status" value="1"/>
</dbReference>
<dbReference type="SMART" id="SM00086">
    <property type="entry name" value="PAC"/>
    <property type="match status" value="1"/>
</dbReference>
<dbReference type="InterPro" id="IPR013655">
    <property type="entry name" value="PAS_fold_3"/>
</dbReference>
<dbReference type="Pfam" id="PF00563">
    <property type="entry name" value="EAL"/>
    <property type="match status" value="1"/>
</dbReference>
<dbReference type="EMBL" id="JAWIIV010000004">
    <property type="protein sequence ID" value="MEC4718884.1"/>
    <property type="molecule type" value="Genomic_DNA"/>
</dbReference>
<evidence type="ECO:0000259" key="2">
    <source>
        <dbReference type="PROSITE" id="PS50113"/>
    </source>
</evidence>
<dbReference type="Pfam" id="PF00990">
    <property type="entry name" value="GGDEF"/>
    <property type="match status" value="1"/>
</dbReference>
<dbReference type="SUPFAM" id="SSF55785">
    <property type="entry name" value="PYP-like sensor domain (PAS domain)"/>
    <property type="match status" value="2"/>
</dbReference>
<dbReference type="Gene3D" id="3.20.20.450">
    <property type="entry name" value="EAL domain"/>
    <property type="match status" value="1"/>
</dbReference>
<dbReference type="CDD" id="cd01948">
    <property type="entry name" value="EAL"/>
    <property type="match status" value="1"/>
</dbReference>
<dbReference type="PANTHER" id="PTHR44757:SF2">
    <property type="entry name" value="BIOFILM ARCHITECTURE MAINTENANCE PROTEIN MBAA"/>
    <property type="match status" value="1"/>
</dbReference>
<gene>
    <name evidence="5" type="ORF">RY831_06980</name>
</gene>
<proteinExistence type="predicted"/>
<dbReference type="InterPro" id="IPR043128">
    <property type="entry name" value="Rev_trsase/Diguanyl_cyclase"/>
</dbReference>
<dbReference type="InterPro" id="IPR035919">
    <property type="entry name" value="EAL_sf"/>
</dbReference>
<feature type="domain" description="PAS" evidence="1">
    <location>
        <begin position="76"/>
        <end position="148"/>
    </location>
</feature>
<dbReference type="PROSITE" id="PS50112">
    <property type="entry name" value="PAS"/>
    <property type="match status" value="2"/>
</dbReference>